<feature type="transmembrane region" description="Helical" evidence="6">
    <location>
        <begin position="139"/>
        <end position="158"/>
    </location>
</feature>
<organism evidence="7 8">
    <name type="scientific">Actinacidiphila guanduensis</name>
    <dbReference type="NCBI Taxonomy" id="310781"/>
    <lineage>
        <taxon>Bacteria</taxon>
        <taxon>Bacillati</taxon>
        <taxon>Actinomycetota</taxon>
        <taxon>Actinomycetes</taxon>
        <taxon>Kitasatosporales</taxon>
        <taxon>Streptomycetaceae</taxon>
        <taxon>Actinacidiphila</taxon>
    </lineage>
</organism>
<feature type="transmembrane region" description="Helical" evidence="6">
    <location>
        <begin position="287"/>
        <end position="306"/>
    </location>
</feature>
<sequence length="339" mass="34679">MNTRTAAAPAKEAAPEGNGRGSVVRRLLETPEVGVVAACVVVFVALALDKSSFAGAVNLQGMGFDLAQYGLIAIGESLVILTGGIDLSVGALLGTSVILMSWFNVRAGMPPVLAILLTLVIAGLVGMVHGLAVTRLKMAPFVVTLVTYTVAQGVTLAITSGTSITGIGGTFGDLGQTYVAQIPLPLILFVVVAVIAWFFLERTYAGRQVYAVGGNPEAARLAGIRGDRRIVSMYVTSSLLSAFAGIMVLGRMGVGSASGVGVGWELSAIAAAVIGGVSLVGGQGRILGIVAGTVLLELINNGLTTLQINSNYTNIVLGCVLGLAITADRLRARSVARRS</sequence>
<feature type="transmembrane region" description="Helical" evidence="6">
    <location>
        <begin position="230"/>
        <end position="250"/>
    </location>
</feature>
<accession>A0A1G9WCG4</accession>
<name>A0A1G9WCG4_9ACTN</name>
<evidence type="ECO:0000313" key="7">
    <source>
        <dbReference type="EMBL" id="SDM82212.1"/>
    </source>
</evidence>
<dbReference type="GO" id="GO:0005886">
    <property type="term" value="C:plasma membrane"/>
    <property type="evidence" value="ECO:0007669"/>
    <property type="project" value="UniProtKB-SubCell"/>
</dbReference>
<dbReference type="OrthoDB" id="9808136at2"/>
<dbReference type="EMBL" id="FNIE01000001">
    <property type="protein sequence ID" value="SDM82212.1"/>
    <property type="molecule type" value="Genomic_DNA"/>
</dbReference>
<evidence type="ECO:0000256" key="4">
    <source>
        <dbReference type="ARBA" id="ARBA00022989"/>
    </source>
</evidence>
<proteinExistence type="predicted"/>
<reference evidence="7 8" key="1">
    <citation type="submission" date="2016-10" db="EMBL/GenBank/DDBJ databases">
        <authorList>
            <person name="de Groot N.N."/>
        </authorList>
    </citation>
    <scope>NUCLEOTIDE SEQUENCE [LARGE SCALE GENOMIC DNA]</scope>
    <source>
        <strain evidence="7 8">CGMCC 4.2022</strain>
    </source>
</reference>
<dbReference type="RefSeq" id="WP_093782624.1">
    <property type="nucleotide sequence ID" value="NZ_FNIE01000001.1"/>
</dbReference>
<evidence type="ECO:0000256" key="1">
    <source>
        <dbReference type="ARBA" id="ARBA00004651"/>
    </source>
</evidence>
<dbReference type="Proteomes" id="UP000199341">
    <property type="component" value="Unassembled WGS sequence"/>
</dbReference>
<dbReference type="STRING" id="310781.SAMN05216259_101599"/>
<dbReference type="InterPro" id="IPR001851">
    <property type="entry name" value="ABC_transp_permease"/>
</dbReference>
<evidence type="ECO:0000256" key="2">
    <source>
        <dbReference type="ARBA" id="ARBA00022475"/>
    </source>
</evidence>
<evidence type="ECO:0000256" key="3">
    <source>
        <dbReference type="ARBA" id="ARBA00022692"/>
    </source>
</evidence>
<evidence type="ECO:0000313" key="8">
    <source>
        <dbReference type="Proteomes" id="UP000199341"/>
    </source>
</evidence>
<keyword evidence="2" id="KW-1003">Cell membrane</keyword>
<evidence type="ECO:0000256" key="5">
    <source>
        <dbReference type="ARBA" id="ARBA00023136"/>
    </source>
</evidence>
<protein>
    <submittedName>
        <fullName evidence="7">Ribose transport system permease protein</fullName>
    </submittedName>
</protein>
<feature type="transmembrane region" description="Helical" evidence="6">
    <location>
        <begin position="78"/>
        <end position="103"/>
    </location>
</feature>
<evidence type="ECO:0000256" key="6">
    <source>
        <dbReference type="SAM" id="Phobius"/>
    </source>
</evidence>
<feature type="transmembrane region" description="Helical" evidence="6">
    <location>
        <begin position="262"/>
        <end position="280"/>
    </location>
</feature>
<dbReference type="PANTHER" id="PTHR32196">
    <property type="entry name" value="ABC TRANSPORTER PERMEASE PROTEIN YPHD-RELATED-RELATED"/>
    <property type="match status" value="1"/>
</dbReference>
<feature type="transmembrane region" description="Helical" evidence="6">
    <location>
        <begin position="109"/>
        <end position="132"/>
    </location>
</feature>
<gene>
    <name evidence="7" type="ORF">SAMN05216259_101599</name>
</gene>
<keyword evidence="5 6" id="KW-0472">Membrane</keyword>
<dbReference type="GO" id="GO:0022857">
    <property type="term" value="F:transmembrane transporter activity"/>
    <property type="evidence" value="ECO:0007669"/>
    <property type="project" value="InterPro"/>
</dbReference>
<feature type="transmembrane region" description="Helical" evidence="6">
    <location>
        <begin position="178"/>
        <end position="200"/>
    </location>
</feature>
<keyword evidence="8" id="KW-1185">Reference proteome</keyword>
<keyword evidence="4 6" id="KW-1133">Transmembrane helix</keyword>
<dbReference type="CDD" id="cd06579">
    <property type="entry name" value="TM_PBP1_transp_AraH_like"/>
    <property type="match status" value="1"/>
</dbReference>
<dbReference type="PANTHER" id="PTHR32196:SF15">
    <property type="entry name" value="SUGAR ABC TRANSPORTER PERMEASE PROTEIN"/>
    <property type="match status" value="1"/>
</dbReference>
<comment type="subcellular location">
    <subcellularLocation>
        <location evidence="1">Cell membrane</location>
        <topology evidence="1">Multi-pass membrane protein</topology>
    </subcellularLocation>
</comment>
<keyword evidence="3 6" id="KW-0812">Transmembrane</keyword>
<dbReference type="AlphaFoldDB" id="A0A1G9WCG4"/>
<dbReference type="Pfam" id="PF02653">
    <property type="entry name" value="BPD_transp_2"/>
    <property type="match status" value="1"/>
</dbReference>